<reference evidence="3" key="1">
    <citation type="submission" date="2023-08" db="EMBL/GenBank/DDBJ databases">
        <title>Rhodospirillaceae gen. nov., a novel taxon isolated from the Yangtze River Yuezi River estuary sludge.</title>
        <authorList>
            <person name="Ruan L."/>
        </authorList>
    </citation>
    <scope>NUCLEOTIDE SEQUENCE [LARGE SCALE GENOMIC DNA]</scope>
    <source>
        <strain evidence="3">R-7</strain>
    </source>
</reference>
<organism evidence="2 3">
    <name type="scientific">Dongia sedimenti</name>
    <dbReference type="NCBI Taxonomy" id="3064282"/>
    <lineage>
        <taxon>Bacteria</taxon>
        <taxon>Pseudomonadati</taxon>
        <taxon>Pseudomonadota</taxon>
        <taxon>Alphaproteobacteria</taxon>
        <taxon>Rhodospirillales</taxon>
        <taxon>Dongiaceae</taxon>
        <taxon>Dongia</taxon>
    </lineage>
</organism>
<comment type="caution">
    <text evidence="2">The sequence shown here is derived from an EMBL/GenBank/DDBJ whole genome shotgun (WGS) entry which is preliminary data.</text>
</comment>
<dbReference type="SUPFAM" id="SSF52499">
    <property type="entry name" value="Isochorismatase-like hydrolases"/>
    <property type="match status" value="1"/>
</dbReference>
<accession>A0ABU0YKT9</accession>
<dbReference type="InterPro" id="IPR044717">
    <property type="entry name" value="NIC1"/>
</dbReference>
<protein>
    <submittedName>
        <fullName evidence="2">Isochorismatase family protein</fullName>
    </submittedName>
</protein>
<feature type="domain" description="Isochorismatase-like" evidence="1">
    <location>
        <begin position="32"/>
        <end position="201"/>
    </location>
</feature>
<proteinExistence type="predicted"/>
<dbReference type="Proteomes" id="UP001230156">
    <property type="component" value="Unassembled WGS sequence"/>
</dbReference>
<dbReference type="RefSeq" id="WP_379955786.1">
    <property type="nucleotide sequence ID" value="NZ_JAUYVI010000003.1"/>
</dbReference>
<evidence type="ECO:0000313" key="2">
    <source>
        <dbReference type="EMBL" id="MDQ7248331.1"/>
    </source>
</evidence>
<evidence type="ECO:0000313" key="3">
    <source>
        <dbReference type="Proteomes" id="UP001230156"/>
    </source>
</evidence>
<dbReference type="PANTHER" id="PTHR47297">
    <property type="match status" value="1"/>
</dbReference>
<evidence type="ECO:0000259" key="1">
    <source>
        <dbReference type="Pfam" id="PF00857"/>
    </source>
</evidence>
<dbReference type="Pfam" id="PF00857">
    <property type="entry name" value="Isochorismatase"/>
    <property type="match status" value="1"/>
</dbReference>
<dbReference type="Gene3D" id="3.40.50.850">
    <property type="entry name" value="Isochorismatase-like"/>
    <property type="match status" value="1"/>
</dbReference>
<dbReference type="PANTHER" id="PTHR47297:SF2">
    <property type="entry name" value="OS02G0606800 PROTEIN"/>
    <property type="match status" value="1"/>
</dbReference>
<keyword evidence="3" id="KW-1185">Reference proteome</keyword>
<dbReference type="InterPro" id="IPR000868">
    <property type="entry name" value="Isochorismatase-like_dom"/>
</dbReference>
<dbReference type="InterPro" id="IPR036380">
    <property type="entry name" value="Isochorismatase-like_sf"/>
</dbReference>
<name>A0ABU0YKT9_9PROT</name>
<sequence length="245" mass="26623">MNIATPVQNPLIKQFTEIMPLAFSSATVGMTGLVIVDEVNGFATVGAGYLAPPTPNAQVTRMIEETDRLAKAFTAGKRPILAFLDTHVPGKAEPPYPPHCEAGTGEENLVPQLTWLEQDPNTTLVRKDCINGFVGAITPSGSNRVVDWVNQQKLAEILVVGICTDICVMDFVLTMLSARNHGMMPSLKEILVYDAGCATYDMPRAVAEKLGLPSSLAHPQDVTHYMGLYFMHMRGAKLINEVVLK</sequence>
<dbReference type="CDD" id="cd00431">
    <property type="entry name" value="cysteine_hydrolases"/>
    <property type="match status" value="1"/>
</dbReference>
<dbReference type="EMBL" id="JAUYVI010000003">
    <property type="protein sequence ID" value="MDQ7248331.1"/>
    <property type="molecule type" value="Genomic_DNA"/>
</dbReference>
<gene>
    <name evidence="2" type="ORF">Q8A70_11675</name>
</gene>